<dbReference type="STRING" id="223900.GCA_000821045_02858"/>
<comment type="subcellular location">
    <subcellularLocation>
        <location evidence="1 9">Cell inner membrane</location>
        <topology evidence="1 9">Multi-pass membrane protein</topology>
    </subcellularLocation>
</comment>
<dbReference type="Proteomes" id="UP000186806">
    <property type="component" value="Unassembled WGS sequence"/>
</dbReference>
<evidence type="ECO:0000256" key="5">
    <source>
        <dbReference type="ARBA" id="ARBA00022692"/>
    </source>
</evidence>
<evidence type="ECO:0000259" key="10">
    <source>
        <dbReference type="Pfam" id="PF04290"/>
    </source>
</evidence>
<evidence type="ECO:0000256" key="4">
    <source>
        <dbReference type="ARBA" id="ARBA00022519"/>
    </source>
</evidence>
<accession>A0A1Q8T9Z0</accession>
<gene>
    <name evidence="11" type="ORF">BTW10_14185</name>
</gene>
<reference evidence="11 12" key="1">
    <citation type="submission" date="2016-12" db="EMBL/GenBank/DDBJ databases">
        <title>Draft genome sequences of strains Salinicola socius SMB35, Salinicola sp. MH3R3-1 and Chromohalobacter sp. SMB17 from the Verkhnekamsk potash mining region of Russia.</title>
        <authorList>
            <person name="Mavrodi D.V."/>
            <person name="Olsson B.E."/>
            <person name="Korsakova E.S."/>
            <person name="Pyankova A."/>
            <person name="Mavrodi O.V."/>
            <person name="Plotnikova E.G."/>
        </authorList>
    </citation>
    <scope>NUCLEOTIDE SEQUENCE [LARGE SCALE GENOMIC DNA]</scope>
    <source>
        <strain evidence="11 12">SMB17</strain>
    </source>
</reference>
<keyword evidence="5 9" id="KW-0812">Transmembrane</keyword>
<dbReference type="GO" id="GO:0022857">
    <property type="term" value="F:transmembrane transporter activity"/>
    <property type="evidence" value="ECO:0007669"/>
    <property type="project" value="UniProtKB-UniRule"/>
</dbReference>
<dbReference type="Pfam" id="PF04290">
    <property type="entry name" value="DctQ"/>
    <property type="match status" value="1"/>
</dbReference>
<dbReference type="GO" id="GO:0005886">
    <property type="term" value="C:plasma membrane"/>
    <property type="evidence" value="ECO:0007669"/>
    <property type="project" value="UniProtKB-SubCell"/>
</dbReference>
<evidence type="ECO:0000256" key="6">
    <source>
        <dbReference type="ARBA" id="ARBA00022989"/>
    </source>
</evidence>
<feature type="transmembrane region" description="Helical" evidence="9">
    <location>
        <begin position="49"/>
        <end position="67"/>
    </location>
</feature>
<dbReference type="GO" id="GO:0015740">
    <property type="term" value="P:C4-dicarboxylate transport"/>
    <property type="evidence" value="ECO:0007669"/>
    <property type="project" value="TreeGrafter"/>
</dbReference>
<feature type="transmembrane region" description="Helical" evidence="9">
    <location>
        <begin position="16"/>
        <end position="37"/>
    </location>
</feature>
<evidence type="ECO:0000256" key="2">
    <source>
        <dbReference type="ARBA" id="ARBA00022448"/>
    </source>
</evidence>
<evidence type="ECO:0000256" key="3">
    <source>
        <dbReference type="ARBA" id="ARBA00022475"/>
    </source>
</evidence>
<dbReference type="RefSeq" id="WP_075369953.1">
    <property type="nucleotide sequence ID" value="NZ_MSDQ01000033.1"/>
</dbReference>
<keyword evidence="3" id="KW-1003">Cell membrane</keyword>
<keyword evidence="2 9" id="KW-0813">Transport</keyword>
<evidence type="ECO:0000313" key="12">
    <source>
        <dbReference type="Proteomes" id="UP000186806"/>
    </source>
</evidence>
<evidence type="ECO:0000256" key="8">
    <source>
        <dbReference type="ARBA" id="ARBA00038436"/>
    </source>
</evidence>
<evidence type="ECO:0000256" key="9">
    <source>
        <dbReference type="RuleBase" id="RU369079"/>
    </source>
</evidence>
<dbReference type="PANTHER" id="PTHR35011">
    <property type="entry name" value="2,3-DIKETO-L-GULONATE TRAP TRANSPORTER SMALL PERMEASE PROTEIN YIAM"/>
    <property type="match status" value="1"/>
</dbReference>
<keyword evidence="7 9" id="KW-0472">Membrane</keyword>
<sequence>MSMTTLFGFLKKSIRLAIAVALVLMVGFVFTNVVLRYAFDSGLTWSSEVARYLFVWVVFLGSILAVVEHSHLGVDILVRHIPGWLQKLFFLLTTALTVAVMTLVVKGLLVLIELNVGITGPATDIPINNYYYAGMIAAILMSAVMAYQALSFVLTGRNGPTWAYDHDEESTS</sequence>
<name>A0A1Q8T9Z0_9GAMM</name>
<evidence type="ECO:0000313" key="11">
    <source>
        <dbReference type="EMBL" id="OLO10501.1"/>
    </source>
</evidence>
<comment type="similarity">
    <text evidence="8 9">Belongs to the TRAP transporter small permease family.</text>
</comment>
<dbReference type="PANTHER" id="PTHR35011:SF2">
    <property type="entry name" value="2,3-DIKETO-L-GULONATE TRAP TRANSPORTER SMALL PERMEASE PROTEIN YIAM"/>
    <property type="match status" value="1"/>
</dbReference>
<evidence type="ECO:0000256" key="7">
    <source>
        <dbReference type="ARBA" id="ARBA00023136"/>
    </source>
</evidence>
<comment type="subunit">
    <text evidence="9">The complex comprises the extracytoplasmic solute receptor protein and the two transmembrane proteins.</text>
</comment>
<evidence type="ECO:0000256" key="1">
    <source>
        <dbReference type="ARBA" id="ARBA00004429"/>
    </source>
</evidence>
<dbReference type="EMBL" id="MSDQ01000033">
    <property type="protein sequence ID" value="OLO10501.1"/>
    <property type="molecule type" value="Genomic_DNA"/>
</dbReference>
<feature type="transmembrane region" description="Helical" evidence="9">
    <location>
        <begin position="88"/>
        <end position="110"/>
    </location>
</feature>
<keyword evidence="4 9" id="KW-0997">Cell inner membrane</keyword>
<proteinExistence type="inferred from homology"/>
<comment type="caution">
    <text evidence="11">The sequence shown here is derived from an EMBL/GenBank/DDBJ whole genome shotgun (WGS) entry which is preliminary data.</text>
</comment>
<feature type="domain" description="Tripartite ATP-independent periplasmic transporters DctQ component" evidence="10">
    <location>
        <begin position="25"/>
        <end position="151"/>
    </location>
</feature>
<dbReference type="AlphaFoldDB" id="A0A1Q8T9Z0"/>
<keyword evidence="12" id="KW-1185">Reference proteome</keyword>
<comment type="function">
    <text evidence="9">Part of the tripartite ATP-independent periplasmic (TRAP) transport system.</text>
</comment>
<protein>
    <recommendedName>
        <fullName evidence="9">TRAP transporter small permease protein</fullName>
    </recommendedName>
</protein>
<dbReference type="InterPro" id="IPR055348">
    <property type="entry name" value="DctQ"/>
</dbReference>
<feature type="transmembrane region" description="Helical" evidence="9">
    <location>
        <begin position="130"/>
        <end position="150"/>
    </location>
</feature>
<organism evidence="11 12">
    <name type="scientific">Chromohalobacter japonicus</name>
    <dbReference type="NCBI Taxonomy" id="223900"/>
    <lineage>
        <taxon>Bacteria</taxon>
        <taxon>Pseudomonadati</taxon>
        <taxon>Pseudomonadota</taxon>
        <taxon>Gammaproteobacteria</taxon>
        <taxon>Oceanospirillales</taxon>
        <taxon>Halomonadaceae</taxon>
        <taxon>Chromohalobacter</taxon>
    </lineage>
</organism>
<keyword evidence="6 9" id="KW-1133">Transmembrane helix</keyword>
<dbReference type="InterPro" id="IPR007387">
    <property type="entry name" value="TRAP_DctQ"/>
</dbReference>